<evidence type="ECO:0000313" key="9">
    <source>
        <dbReference type="EMBL" id="CAG9798768.1"/>
    </source>
</evidence>
<dbReference type="Gene3D" id="3.90.550.20">
    <property type="match status" value="1"/>
</dbReference>
<dbReference type="EMBL" id="OU895877">
    <property type="protein sequence ID" value="CAG9798768.1"/>
    <property type="molecule type" value="Genomic_DNA"/>
</dbReference>
<dbReference type="SUPFAM" id="SSF53448">
    <property type="entry name" value="Nucleotide-diphospho-sugar transferases"/>
    <property type="match status" value="1"/>
</dbReference>
<proteinExistence type="inferred from homology"/>
<feature type="domain" description="Alpha 1,4-glycosyltransferase" evidence="8">
    <location>
        <begin position="248"/>
        <end position="374"/>
    </location>
</feature>
<feature type="transmembrane region" description="Helical" evidence="7">
    <location>
        <begin position="32"/>
        <end position="55"/>
    </location>
</feature>
<evidence type="ECO:0000256" key="4">
    <source>
        <dbReference type="ARBA" id="ARBA00022679"/>
    </source>
</evidence>
<evidence type="ECO:0000256" key="6">
    <source>
        <dbReference type="ARBA" id="ARBA00023136"/>
    </source>
</evidence>
<comment type="subcellular location">
    <subcellularLocation>
        <location evidence="1">Golgi apparatus membrane</location>
        <topology evidence="1">Single-pass type II membrane protein</topology>
    </subcellularLocation>
</comment>
<dbReference type="PANTHER" id="PTHR12042">
    <property type="entry name" value="LACTOSYLCERAMIDE 4-ALPHA-GALACTOSYLTRANSFERASE ALPHA- 1,4-GALACTOSYLTRANSFERASE"/>
    <property type="match status" value="1"/>
</dbReference>
<dbReference type="InterPro" id="IPR029044">
    <property type="entry name" value="Nucleotide-diphossugar_trans"/>
</dbReference>
<dbReference type="OrthoDB" id="409543at2759"/>
<comment type="similarity">
    <text evidence="2">Belongs to the glycosyltransferase 32 family.</text>
</comment>
<gene>
    <name evidence="9" type="ORF">CHIRRI_LOCUS1746</name>
</gene>
<dbReference type="GO" id="GO:0000139">
    <property type="term" value="C:Golgi membrane"/>
    <property type="evidence" value="ECO:0007669"/>
    <property type="project" value="UniProtKB-SubCell"/>
</dbReference>
<reference evidence="9" key="1">
    <citation type="submission" date="2022-01" db="EMBL/GenBank/DDBJ databases">
        <authorList>
            <person name="King R."/>
        </authorList>
    </citation>
    <scope>NUCLEOTIDE SEQUENCE</scope>
</reference>
<keyword evidence="7" id="KW-1133">Transmembrane helix</keyword>
<keyword evidence="3" id="KW-0328">Glycosyltransferase</keyword>
<dbReference type="InterPro" id="IPR051981">
    <property type="entry name" value="Glycosyltransf_32"/>
</dbReference>
<dbReference type="Proteomes" id="UP001153620">
    <property type="component" value="Chromosome 1"/>
</dbReference>
<organism evidence="9 10">
    <name type="scientific">Chironomus riparius</name>
    <dbReference type="NCBI Taxonomy" id="315576"/>
    <lineage>
        <taxon>Eukaryota</taxon>
        <taxon>Metazoa</taxon>
        <taxon>Ecdysozoa</taxon>
        <taxon>Arthropoda</taxon>
        <taxon>Hexapoda</taxon>
        <taxon>Insecta</taxon>
        <taxon>Pterygota</taxon>
        <taxon>Neoptera</taxon>
        <taxon>Endopterygota</taxon>
        <taxon>Diptera</taxon>
        <taxon>Nematocera</taxon>
        <taxon>Chironomoidea</taxon>
        <taxon>Chironomidae</taxon>
        <taxon>Chironominae</taxon>
        <taxon>Chironomus</taxon>
    </lineage>
</organism>
<sequence length="378" mass="43600">MMKMKYTRLKIRALKKYFSTKYRILNYSSDSIWTGLHVLGLLCVVILFLFSIYLLNISNESGPNCYLDEYWKDGKTLNEISDNLLLRNSSQPNNVFFHETSCIKDGMLRLNARQACAIESAALMNPDHNIFVMFTSQVGFRNLSSLPIIDALLSYPNVHLNYLNITKYAENTPLEDWILTNKLFESQYLISHTSDVLRFLSLFKFGGTYLDLDIVMLKSLNNQKPHNFAAAESHIAVAVGIIHMEGKTGHEIAEMCLNDLKKNFNGKNWSNNGPYVLTRVLYEICRTKDIQQMIDKDICTNFRVLPIEDCYDIGWSELHKFFKPEYLNETLGRISDALMTHVWNKDSARIPLSKEANVAYIHLAKKYCPRTLEACDHF</sequence>
<evidence type="ECO:0000256" key="5">
    <source>
        <dbReference type="ARBA" id="ARBA00023034"/>
    </source>
</evidence>
<keyword evidence="5" id="KW-0333">Golgi apparatus</keyword>
<name>A0A9N9RM19_9DIPT</name>
<evidence type="ECO:0000256" key="2">
    <source>
        <dbReference type="ARBA" id="ARBA00009003"/>
    </source>
</evidence>
<keyword evidence="10" id="KW-1185">Reference proteome</keyword>
<reference evidence="9" key="2">
    <citation type="submission" date="2022-10" db="EMBL/GenBank/DDBJ databases">
        <authorList>
            <consortium name="ENA_rothamsted_submissions"/>
            <consortium name="culmorum"/>
            <person name="King R."/>
        </authorList>
    </citation>
    <scope>NUCLEOTIDE SEQUENCE</scope>
</reference>
<keyword evidence="6 7" id="KW-0472">Membrane</keyword>
<dbReference type="GO" id="GO:0006688">
    <property type="term" value="P:glycosphingolipid biosynthetic process"/>
    <property type="evidence" value="ECO:0007669"/>
    <property type="project" value="TreeGrafter"/>
</dbReference>
<evidence type="ECO:0000313" key="10">
    <source>
        <dbReference type="Proteomes" id="UP001153620"/>
    </source>
</evidence>
<dbReference type="InterPro" id="IPR007577">
    <property type="entry name" value="GlycoTrfase_DXD_sugar-bd_CS"/>
</dbReference>
<dbReference type="Pfam" id="PF04572">
    <property type="entry name" value="Gb3_synth"/>
    <property type="match status" value="1"/>
</dbReference>
<dbReference type="InterPro" id="IPR007652">
    <property type="entry name" value="A1-4-GlycosylTfrase_dom"/>
</dbReference>
<keyword evidence="4" id="KW-0808">Transferase</keyword>
<evidence type="ECO:0000256" key="1">
    <source>
        <dbReference type="ARBA" id="ARBA00004323"/>
    </source>
</evidence>
<evidence type="ECO:0000256" key="3">
    <source>
        <dbReference type="ARBA" id="ARBA00022676"/>
    </source>
</evidence>
<dbReference type="GO" id="GO:0035248">
    <property type="term" value="F:alpha-1,4-N-acetylgalactosaminyltransferase activity"/>
    <property type="evidence" value="ECO:0007669"/>
    <property type="project" value="TreeGrafter"/>
</dbReference>
<keyword evidence="7" id="KW-0812">Transmembrane</keyword>
<accession>A0A9N9RM19</accession>
<dbReference type="Pfam" id="PF04488">
    <property type="entry name" value="Gly_transf_sug"/>
    <property type="match status" value="1"/>
</dbReference>
<dbReference type="AlphaFoldDB" id="A0A9N9RM19"/>
<protein>
    <recommendedName>
        <fullName evidence="8">Alpha 1,4-glycosyltransferase domain-containing protein</fullName>
    </recommendedName>
</protein>
<evidence type="ECO:0000259" key="8">
    <source>
        <dbReference type="Pfam" id="PF04572"/>
    </source>
</evidence>
<dbReference type="PANTHER" id="PTHR12042:SF21">
    <property type="entry name" value="ALPHA1,4-GALACTOSYLTRANSFERASE 1-RELATED"/>
    <property type="match status" value="1"/>
</dbReference>
<evidence type="ECO:0000256" key="7">
    <source>
        <dbReference type="SAM" id="Phobius"/>
    </source>
</evidence>